<dbReference type="PANTHER" id="PTHR43397:SF1">
    <property type="entry name" value="ERGOTHIONEINE BIOSYNTHESIS PROTEIN 1"/>
    <property type="match status" value="1"/>
</dbReference>
<dbReference type="EC" id="2.1.1.44" evidence="4"/>
<dbReference type="InterPro" id="IPR019257">
    <property type="entry name" value="MeTrfase_dom"/>
</dbReference>
<protein>
    <submittedName>
        <fullName evidence="4">Dimethylhistidine N-methyltransferase</fullName>
        <ecNumber evidence="4">2.1.1.44</ecNumber>
    </submittedName>
</protein>
<dbReference type="GO" id="GO:0052706">
    <property type="term" value="F:L-histidine N(alpha)-methyltransferase activity"/>
    <property type="evidence" value="ECO:0007669"/>
    <property type="project" value="UniProtKB-EC"/>
</dbReference>
<gene>
    <name evidence="4" type="ORF">MNBD_ACTINO02-401</name>
</gene>
<name>A0A3B0RV21_9ZZZZ</name>
<dbReference type="InterPro" id="IPR035094">
    <property type="entry name" value="EgtD"/>
</dbReference>
<evidence type="ECO:0000256" key="2">
    <source>
        <dbReference type="ARBA" id="ARBA00022679"/>
    </source>
</evidence>
<feature type="domain" description="Histidine-specific methyltransferase SAM-dependent" evidence="3">
    <location>
        <begin position="25"/>
        <end position="326"/>
    </location>
</feature>
<dbReference type="AlphaFoldDB" id="A0A3B0RV21"/>
<dbReference type="InterPro" id="IPR017804">
    <property type="entry name" value="MeTrfase_EgtD-like"/>
</dbReference>
<keyword evidence="1 4" id="KW-0489">Methyltransferase</keyword>
<evidence type="ECO:0000256" key="1">
    <source>
        <dbReference type="ARBA" id="ARBA00022603"/>
    </source>
</evidence>
<dbReference type="Pfam" id="PF10017">
    <property type="entry name" value="Methyltransf_33"/>
    <property type="match status" value="1"/>
</dbReference>
<proteinExistence type="predicted"/>
<dbReference type="PIRSF" id="PIRSF018005">
    <property type="entry name" value="UCP018005"/>
    <property type="match status" value="1"/>
</dbReference>
<reference evidence="4" key="1">
    <citation type="submission" date="2018-06" db="EMBL/GenBank/DDBJ databases">
        <authorList>
            <person name="Zhirakovskaya E."/>
        </authorList>
    </citation>
    <scope>NUCLEOTIDE SEQUENCE</scope>
</reference>
<dbReference type="InterPro" id="IPR051128">
    <property type="entry name" value="EgtD_Methyltrsf_superfamily"/>
</dbReference>
<dbReference type="PANTHER" id="PTHR43397">
    <property type="entry name" value="ERGOTHIONEINE BIOSYNTHESIS PROTEIN 1"/>
    <property type="match status" value="1"/>
</dbReference>
<dbReference type="EMBL" id="UOEK01000083">
    <property type="protein sequence ID" value="VAV95819.1"/>
    <property type="molecule type" value="Genomic_DNA"/>
</dbReference>
<dbReference type="NCBIfam" id="TIGR03438">
    <property type="entry name" value="egtD_ergothio"/>
    <property type="match status" value="1"/>
</dbReference>
<dbReference type="SUPFAM" id="SSF53335">
    <property type="entry name" value="S-adenosyl-L-methionine-dependent methyltransferases"/>
    <property type="match status" value="1"/>
</dbReference>
<organism evidence="4">
    <name type="scientific">hydrothermal vent metagenome</name>
    <dbReference type="NCBI Taxonomy" id="652676"/>
    <lineage>
        <taxon>unclassified sequences</taxon>
        <taxon>metagenomes</taxon>
        <taxon>ecological metagenomes</taxon>
    </lineage>
</organism>
<keyword evidence="2 4" id="KW-0808">Transferase</keyword>
<dbReference type="InterPro" id="IPR029063">
    <property type="entry name" value="SAM-dependent_MTases_sf"/>
</dbReference>
<accession>A0A3B0RV21</accession>
<evidence type="ECO:0000313" key="4">
    <source>
        <dbReference type="EMBL" id="VAV95819.1"/>
    </source>
</evidence>
<dbReference type="GO" id="GO:0032259">
    <property type="term" value="P:methylation"/>
    <property type="evidence" value="ECO:0007669"/>
    <property type="project" value="UniProtKB-KW"/>
</dbReference>
<evidence type="ECO:0000259" key="3">
    <source>
        <dbReference type="Pfam" id="PF10017"/>
    </source>
</evidence>
<sequence>MTGQLETAPSIRRLSPPSNVGAELAADTRQGLTGTPKQLSSKYFYDARGSELFEDITRLPEYYLTRAEAEILTLYADEMMDAIKPVELVELGSGYSVKTRLLLEALHRAGTGTLYVPFDISEAAIRDAAETLSGHYPWLTIEGLVGDFSSDLPKIPHSGRRLVTFLGSTIGNFRSQERVEFYRSVGAVLEPADGLLVGLDLVKDIETLLAAYNDSAGVTAEFNKNILHVLNRELGASFPVDDFEYVVKWVAGSECVAMGLRATRAMDVTITDLDLTIHLAKGEEIHDEVSCKFRYDVVVAEASAAGLSVGGWWTDTENRFAVALLQPKPASRQRPWKLHRPRQ</sequence>
<dbReference type="Gene3D" id="3.40.50.150">
    <property type="entry name" value="Vaccinia Virus protein VP39"/>
    <property type="match status" value="1"/>
</dbReference>